<keyword evidence="3" id="KW-1185">Reference proteome</keyword>
<dbReference type="InterPro" id="IPR050072">
    <property type="entry name" value="Peptidase_M20A"/>
</dbReference>
<feature type="non-terminal residue" evidence="2">
    <location>
        <position position="1"/>
    </location>
</feature>
<dbReference type="Gene3D" id="3.30.70.360">
    <property type="match status" value="1"/>
</dbReference>
<dbReference type="SUPFAM" id="SSF53187">
    <property type="entry name" value="Zn-dependent exopeptidases"/>
    <property type="match status" value="1"/>
</dbReference>
<dbReference type="RefSeq" id="XP_008619568.1">
    <property type="nucleotide sequence ID" value="XM_008621346.1"/>
</dbReference>
<gene>
    <name evidence="2" type="ORF">SDRG_15182</name>
</gene>
<feature type="non-terminal residue" evidence="2">
    <location>
        <position position="128"/>
    </location>
</feature>
<dbReference type="STRING" id="1156394.T0PXL2"/>
<evidence type="ECO:0000313" key="2">
    <source>
        <dbReference type="EMBL" id="EQC26966.1"/>
    </source>
</evidence>
<dbReference type="PANTHER" id="PTHR43808:SF3">
    <property type="entry name" value="ACETYLORNITHINE DEACETYLASE"/>
    <property type="match status" value="1"/>
</dbReference>
<sequence>EGDKLYGRGTTDCLGHVALVTQFFIELAKHQVVTQKTISSVMIASEENSDIPGVGVENLMETGKIDFLKNGPVLWIDCSDSQPCIGTAGVITWSLRATGKLFHSGLPHLGMNALEMAMDAVNELQKRF</sequence>
<dbReference type="InterPro" id="IPR011650">
    <property type="entry name" value="Peptidase_M20_dimer"/>
</dbReference>
<dbReference type="GeneID" id="19955909"/>
<name>T0PXL2_SAPDV</name>
<proteinExistence type="predicted"/>
<dbReference type="Pfam" id="PF07687">
    <property type="entry name" value="M20_dimer"/>
    <property type="match status" value="1"/>
</dbReference>
<dbReference type="InterPro" id="IPR002933">
    <property type="entry name" value="Peptidase_M20"/>
</dbReference>
<dbReference type="OrthoDB" id="7832001at2759"/>
<evidence type="ECO:0000313" key="3">
    <source>
        <dbReference type="Proteomes" id="UP000030762"/>
    </source>
</evidence>
<organism evidence="2 3">
    <name type="scientific">Saprolegnia diclina (strain VS20)</name>
    <dbReference type="NCBI Taxonomy" id="1156394"/>
    <lineage>
        <taxon>Eukaryota</taxon>
        <taxon>Sar</taxon>
        <taxon>Stramenopiles</taxon>
        <taxon>Oomycota</taxon>
        <taxon>Saprolegniomycetes</taxon>
        <taxon>Saprolegniales</taxon>
        <taxon>Saprolegniaceae</taxon>
        <taxon>Saprolegnia</taxon>
    </lineage>
</organism>
<reference evidence="2 3" key="1">
    <citation type="submission" date="2012-04" db="EMBL/GenBank/DDBJ databases">
        <title>The Genome Sequence of Saprolegnia declina VS20.</title>
        <authorList>
            <consortium name="The Broad Institute Genome Sequencing Platform"/>
            <person name="Russ C."/>
            <person name="Nusbaum C."/>
            <person name="Tyler B."/>
            <person name="van West P."/>
            <person name="Dieguez-Uribeondo J."/>
            <person name="de Bruijn I."/>
            <person name="Tripathy S."/>
            <person name="Jiang R."/>
            <person name="Young S.K."/>
            <person name="Zeng Q."/>
            <person name="Gargeya S."/>
            <person name="Fitzgerald M."/>
            <person name="Haas B."/>
            <person name="Abouelleil A."/>
            <person name="Alvarado L."/>
            <person name="Arachchi H.M."/>
            <person name="Berlin A."/>
            <person name="Chapman S.B."/>
            <person name="Goldberg J."/>
            <person name="Griggs A."/>
            <person name="Gujja S."/>
            <person name="Hansen M."/>
            <person name="Howarth C."/>
            <person name="Imamovic A."/>
            <person name="Larimer J."/>
            <person name="McCowen C."/>
            <person name="Montmayeur A."/>
            <person name="Murphy C."/>
            <person name="Neiman D."/>
            <person name="Pearson M."/>
            <person name="Priest M."/>
            <person name="Roberts A."/>
            <person name="Saif S."/>
            <person name="Shea T."/>
            <person name="Sisk P."/>
            <person name="Sykes S."/>
            <person name="Wortman J."/>
            <person name="Nusbaum C."/>
            <person name="Birren B."/>
        </authorList>
    </citation>
    <scope>NUCLEOTIDE SEQUENCE [LARGE SCALE GENOMIC DNA]</scope>
    <source>
        <strain evidence="2 3">VS20</strain>
    </source>
</reference>
<dbReference type="EMBL" id="JH767217">
    <property type="protein sequence ID" value="EQC26966.1"/>
    <property type="molecule type" value="Genomic_DNA"/>
</dbReference>
<dbReference type="VEuPathDB" id="FungiDB:SDRG_15182"/>
<dbReference type="Proteomes" id="UP000030762">
    <property type="component" value="Unassembled WGS sequence"/>
</dbReference>
<dbReference type="PANTHER" id="PTHR43808">
    <property type="entry name" value="ACETYLORNITHINE DEACETYLASE"/>
    <property type="match status" value="1"/>
</dbReference>
<dbReference type="GO" id="GO:0016787">
    <property type="term" value="F:hydrolase activity"/>
    <property type="evidence" value="ECO:0007669"/>
    <property type="project" value="InterPro"/>
</dbReference>
<dbReference type="Gene3D" id="3.40.630.10">
    <property type="entry name" value="Zn peptidases"/>
    <property type="match status" value="1"/>
</dbReference>
<dbReference type="InParanoid" id="T0PXL2"/>
<feature type="domain" description="Peptidase M20 dimerisation" evidence="1">
    <location>
        <begin position="85"/>
        <end position="127"/>
    </location>
</feature>
<protein>
    <submittedName>
        <fullName evidence="2">Acetylornithine deacetylase</fullName>
    </submittedName>
</protein>
<evidence type="ECO:0000259" key="1">
    <source>
        <dbReference type="Pfam" id="PF07687"/>
    </source>
</evidence>
<dbReference type="AlphaFoldDB" id="T0PXL2"/>
<accession>T0PXL2</accession>
<dbReference type="eggNOG" id="KOG2276">
    <property type="taxonomic scope" value="Eukaryota"/>
</dbReference>
<dbReference type="Pfam" id="PF01546">
    <property type="entry name" value="Peptidase_M20"/>
    <property type="match status" value="1"/>
</dbReference>